<protein>
    <recommendedName>
        <fullName evidence="4">Ribosomal protein L7Ae/L30e/S12e/Gadd45 domain-containing protein</fullName>
    </recommendedName>
</protein>
<evidence type="ECO:0000313" key="3">
    <source>
        <dbReference type="Proteomes" id="UP000824238"/>
    </source>
</evidence>
<gene>
    <name evidence="2" type="ORF">IAD36_01110</name>
</gene>
<proteinExistence type="predicted"/>
<evidence type="ECO:0008006" key="4">
    <source>
        <dbReference type="Google" id="ProtNLM"/>
    </source>
</evidence>
<name>A0A9D1DJR3_9FIRM</name>
<evidence type="ECO:0000313" key="2">
    <source>
        <dbReference type="EMBL" id="HIR54194.1"/>
    </source>
</evidence>
<dbReference type="Proteomes" id="UP000824238">
    <property type="component" value="Unassembled WGS sequence"/>
</dbReference>
<comment type="caution">
    <text evidence="2">The sequence shown here is derived from an EMBL/GenBank/DDBJ whole genome shotgun (WGS) entry which is preliminary data.</text>
</comment>
<reference evidence="2" key="1">
    <citation type="submission" date="2020-10" db="EMBL/GenBank/DDBJ databases">
        <authorList>
            <person name="Gilroy R."/>
        </authorList>
    </citation>
    <scope>NUCLEOTIDE SEQUENCE</scope>
    <source>
        <strain evidence="2">ChiGjej3B3-7149</strain>
    </source>
</reference>
<reference evidence="2" key="2">
    <citation type="journal article" date="2021" name="PeerJ">
        <title>Extensive microbial diversity within the chicken gut microbiome revealed by metagenomics and culture.</title>
        <authorList>
            <person name="Gilroy R."/>
            <person name="Ravi A."/>
            <person name="Getino M."/>
            <person name="Pursley I."/>
            <person name="Horton D.L."/>
            <person name="Alikhan N.F."/>
            <person name="Baker D."/>
            <person name="Gharbi K."/>
            <person name="Hall N."/>
            <person name="Watson M."/>
            <person name="Adriaenssens E.M."/>
            <person name="Foster-Nyarko E."/>
            <person name="Jarju S."/>
            <person name="Secka A."/>
            <person name="Antonio M."/>
            <person name="Oren A."/>
            <person name="Chaudhuri R.R."/>
            <person name="La Ragione R."/>
            <person name="Hildebrand F."/>
            <person name="Pallen M.J."/>
        </authorList>
    </citation>
    <scope>NUCLEOTIDE SEQUENCE</scope>
    <source>
        <strain evidence="2">ChiGjej3B3-7149</strain>
    </source>
</reference>
<dbReference type="AlphaFoldDB" id="A0A9D1DJR3"/>
<evidence type="ECO:0000256" key="1">
    <source>
        <dbReference type="SAM" id="MobiDB-lite"/>
    </source>
</evidence>
<dbReference type="InterPro" id="IPR029064">
    <property type="entry name" value="Ribosomal_eL30-like_sf"/>
</dbReference>
<sequence>MRAGRARLLLLAADASENARKRAEGYLYGRRALLVPLPYAKAELEAQLGKSGCSMAACTDFGLSAAFLEALAEKAPEEYGPLSLEMERRADKAARRRAAGPKRKPGREHHE</sequence>
<accession>A0A9D1DJR3</accession>
<dbReference type="Gene3D" id="3.30.1330.30">
    <property type="match status" value="1"/>
</dbReference>
<organism evidence="2 3">
    <name type="scientific">Candidatus Scatomorpha intestinigallinarum</name>
    <dbReference type="NCBI Taxonomy" id="2840923"/>
    <lineage>
        <taxon>Bacteria</taxon>
        <taxon>Bacillati</taxon>
        <taxon>Bacillota</taxon>
        <taxon>Clostridia</taxon>
        <taxon>Eubacteriales</taxon>
        <taxon>Candidatus Scatomorpha</taxon>
    </lineage>
</organism>
<dbReference type="EMBL" id="DVHH01000027">
    <property type="protein sequence ID" value="HIR54194.1"/>
    <property type="molecule type" value="Genomic_DNA"/>
</dbReference>
<feature type="compositionally biased region" description="Basic residues" evidence="1">
    <location>
        <begin position="94"/>
        <end position="111"/>
    </location>
</feature>
<feature type="region of interest" description="Disordered" evidence="1">
    <location>
        <begin position="81"/>
        <end position="111"/>
    </location>
</feature>